<protein>
    <submittedName>
        <fullName evidence="2">Uncharacterized protein</fullName>
    </submittedName>
</protein>
<name>A0AAI8Z4R5_9PEZI</name>
<evidence type="ECO:0000256" key="1">
    <source>
        <dbReference type="SAM" id="MobiDB-lite"/>
    </source>
</evidence>
<feature type="compositionally biased region" description="Polar residues" evidence="1">
    <location>
        <begin position="152"/>
        <end position="169"/>
    </location>
</feature>
<feature type="region of interest" description="Disordered" evidence="1">
    <location>
        <begin position="1"/>
        <end position="225"/>
    </location>
</feature>
<sequence>MERSLSSASAYSETTCDHMAPGSMAPWERREMGQVPYISPESAPQTQAESRAVHCLRAAQDKKAKASGLGRPDSYGRPPHPAKDDSGHRQWTAQDKASSSRGPRTAPELARPPVSESGSWSSSSAPSSAKSSPSFDCEPHDKPIKALPGTMSARNGSATRTKIAGSQSPEPIEEQTKETTPTFGKKFKTALRGAFRRSPVDDSGLRRVGSRHWTETEEEEDELFA</sequence>
<dbReference type="EMBL" id="CAVMBE010000063">
    <property type="protein sequence ID" value="CAK4032403.1"/>
    <property type="molecule type" value="Genomic_DNA"/>
</dbReference>
<evidence type="ECO:0000313" key="2">
    <source>
        <dbReference type="EMBL" id="CAK4032403.1"/>
    </source>
</evidence>
<accession>A0AAI8Z4R5</accession>
<dbReference type="Proteomes" id="UP001296104">
    <property type="component" value="Unassembled WGS sequence"/>
</dbReference>
<gene>
    <name evidence="2" type="ORF">LECACI_7A007561</name>
</gene>
<organism evidence="2 3">
    <name type="scientific">Lecanosticta acicola</name>
    <dbReference type="NCBI Taxonomy" id="111012"/>
    <lineage>
        <taxon>Eukaryota</taxon>
        <taxon>Fungi</taxon>
        <taxon>Dikarya</taxon>
        <taxon>Ascomycota</taxon>
        <taxon>Pezizomycotina</taxon>
        <taxon>Dothideomycetes</taxon>
        <taxon>Dothideomycetidae</taxon>
        <taxon>Mycosphaerellales</taxon>
        <taxon>Mycosphaerellaceae</taxon>
        <taxon>Lecanosticta</taxon>
    </lineage>
</organism>
<keyword evidence="3" id="KW-1185">Reference proteome</keyword>
<feature type="compositionally biased region" description="Acidic residues" evidence="1">
    <location>
        <begin position="216"/>
        <end position="225"/>
    </location>
</feature>
<comment type="caution">
    <text evidence="2">The sequence shown here is derived from an EMBL/GenBank/DDBJ whole genome shotgun (WGS) entry which is preliminary data.</text>
</comment>
<feature type="compositionally biased region" description="Polar residues" evidence="1">
    <location>
        <begin position="89"/>
        <end position="102"/>
    </location>
</feature>
<evidence type="ECO:0000313" key="3">
    <source>
        <dbReference type="Proteomes" id="UP001296104"/>
    </source>
</evidence>
<feature type="compositionally biased region" description="Low complexity" evidence="1">
    <location>
        <begin position="112"/>
        <end position="134"/>
    </location>
</feature>
<reference evidence="2" key="1">
    <citation type="submission" date="2023-11" db="EMBL/GenBank/DDBJ databases">
        <authorList>
            <person name="Alioto T."/>
            <person name="Alioto T."/>
            <person name="Gomez Garrido J."/>
        </authorList>
    </citation>
    <scope>NUCLEOTIDE SEQUENCE</scope>
</reference>
<dbReference type="AlphaFoldDB" id="A0AAI8Z4R5"/>
<feature type="compositionally biased region" description="Polar residues" evidence="1">
    <location>
        <begin position="1"/>
        <end position="14"/>
    </location>
</feature>
<proteinExistence type="predicted"/>